<dbReference type="RefSeq" id="WP_317491909.1">
    <property type="nucleotide sequence ID" value="NZ_CP136051.1"/>
</dbReference>
<gene>
    <name evidence="2" type="ORF">RT717_11630</name>
</gene>
<evidence type="ECO:0000313" key="2">
    <source>
        <dbReference type="EMBL" id="WOK09289.1"/>
    </source>
</evidence>
<accession>A0ABZ0IWD0</accession>
<evidence type="ECO:0000256" key="1">
    <source>
        <dbReference type="SAM" id="SignalP"/>
    </source>
</evidence>
<dbReference type="InterPro" id="IPR027840">
    <property type="entry name" value="DUF4493"/>
</dbReference>
<reference evidence="2 3" key="1">
    <citation type="journal article" date="2023" name="Microbiol. Resour. Announc.">
        <title>Complete Genome Sequence of Imperialibacter roseus strain P4T.</title>
        <authorList>
            <person name="Tizabi D.R."/>
            <person name="Bachvaroff T."/>
            <person name="Hill R.T."/>
        </authorList>
    </citation>
    <scope>NUCLEOTIDE SEQUENCE [LARGE SCALE GENOMIC DNA]</scope>
    <source>
        <strain evidence="2 3">P4T</strain>
    </source>
</reference>
<dbReference type="PROSITE" id="PS51257">
    <property type="entry name" value="PROKAR_LIPOPROTEIN"/>
    <property type="match status" value="1"/>
</dbReference>
<name>A0ABZ0IWD0_9BACT</name>
<dbReference type="Pfam" id="PF14900">
    <property type="entry name" value="DUF4493"/>
    <property type="match status" value="1"/>
</dbReference>
<dbReference type="PANTHER" id="PTHR42754">
    <property type="entry name" value="ENDOGLUCANASE"/>
    <property type="match status" value="1"/>
</dbReference>
<keyword evidence="3" id="KW-1185">Reference proteome</keyword>
<keyword evidence="1" id="KW-0732">Signal</keyword>
<feature type="chain" id="PRO_5047549843" evidence="1">
    <location>
        <begin position="22"/>
        <end position="646"/>
    </location>
</feature>
<protein>
    <submittedName>
        <fullName evidence="2">DUF4493 domain-containing protein</fullName>
    </submittedName>
</protein>
<organism evidence="2 3">
    <name type="scientific">Imperialibacter roseus</name>
    <dbReference type="NCBI Taxonomy" id="1324217"/>
    <lineage>
        <taxon>Bacteria</taxon>
        <taxon>Pseudomonadati</taxon>
        <taxon>Bacteroidota</taxon>
        <taxon>Cytophagia</taxon>
        <taxon>Cytophagales</taxon>
        <taxon>Flammeovirgaceae</taxon>
        <taxon>Imperialibacter</taxon>
    </lineage>
</organism>
<dbReference type="PANTHER" id="PTHR42754:SF1">
    <property type="entry name" value="LIPOPROTEIN"/>
    <property type="match status" value="1"/>
</dbReference>
<dbReference type="InterPro" id="IPR011047">
    <property type="entry name" value="Quinoprotein_ADH-like_sf"/>
</dbReference>
<dbReference type="SUPFAM" id="SSF50998">
    <property type="entry name" value="Quinoprotein alcohol dehydrogenase-like"/>
    <property type="match status" value="1"/>
</dbReference>
<sequence>MKVLKLVFLNFLFLTLTVACQQQSETPEPLDYGYLSLNLSLTIASEPANGRTLAVNTDDFRVTIFAADGTEVMMFDPFSTAPAEVQLPTGEYYVEAHSNNLVDAAFENPYYFGRSDNFTIDKEELKSIDIEAELANTKVAINYSANVVNTFHSYTGTVTVVSSGASLFYVQGETREGYFLTSPLQIEVNLSYTKLDGTTIDRTYTASITDPQPKTLYNINVDATLEDGKVVFNITVDEGFDTVDIELGGAEVSSFSPWSRNYGSSSYDNPDGGIIATRDGGYLVAVQTSMADFDVPEFRGVADIWVFKVDADGVLLWSKVLGGSNIDFIGGLVEGENGYLVVGSTQSSDGDVSQSFGSMDAWLVMLNVDGSIAWEKSYGSQYYEMAYAAVATSDGGFAVTGNSNQVTDMWIFKIDALGNMEWENTFGGNSAVATANDIVAVNDGYLACGFIDVNGNRDFYIAKVDLAGDEVWQRQYGGSGSDEAKALIDVGDGYVVTGWTSSADGDVTGYHGGNDLWVIKLAVDGSLEWQKSIGGSDQETGYDIDISYDNNIVITGDAGSNDGDLTNVQPYIGAQYWLVKISPSGQLLWNHTYGRGFSTGFAKSHDGGYILSGSAFNLSGTVSVPGGHGNSDVWLLKVDQDGIYQP</sequence>
<proteinExistence type="predicted"/>
<feature type="signal peptide" evidence="1">
    <location>
        <begin position="1"/>
        <end position="21"/>
    </location>
</feature>
<dbReference type="Proteomes" id="UP001302349">
    <property type="component" value="Chromosome"/>
</dbReference>
<dbReference type="EMBL" id="CP136051">
    <property type="protein sequence ID" value="WOK09289.1"/>
    <property type="molecule type" value="Genomic_DNA"/>
</dbReference>
<evidence type="ECO:0000313" key="3">
    <source>
        <dbReference type="Proteomes" id="UP001302349"/>
    </source>
</evidence>